<keyword evidence="2" id="KW-0472">Membrane</keyword>
<evidence type="ECO:0000313" key="4">
    <source>
        <dbReference type="Proteomes" id="UP000006001"/>
    </source>
</evidence>
<feature type="compositionally biased region" description="Polar residues" evidence="1">
    <location>
        <begin position="1"/>
        <end position="14"/>
    </location>
</feature>
<feature type="region of interest" description="Disordered" evidence="1">
    <location>
        <begin position="286"/>
        <end position="429"/>
    </location>
</feature>
<feature type="region of interest" description="Disordered" evidence="1">
    <location>
        <begin position="195"/>
        <end position="225"/>
    </location>
</feature>
<keyword evidence="2" id="KW-0812">Transmembrane</keyword>
<dbReference type="STRING" id="649764.HMPREF0762_02042"/>
<keyword evidence="4" id="KW-1185">Reference proteome</keyword>
<dbReference type="GeneID" id="85007938"/>
<feature type="transmembrane region" description="Helical" evidence="2">
    <location>
        <begin position="85"/>
        <end position="106"/>
    </location>
</feature>
<protein>
    <submittedName>
        <fullName evidence="3">Uncharacterized protein</fullName>
    </submittedName>
</protein>
<dbReference type="HOGENOM" id="CLU_639195_0_0_11"/>
<feature type="compositionally biased region" description="Polar residues" evidence="1">
    <location>
        <begin position="316"/>
        <end position="328"/>
    </location>
</feature>
<organism evidence="3 4">
    <name type="scientific">Slackia exigua (strain ATCC 700122 / DSM 15923 / CIP 105133 / JCM 11022 / KCTC 5966 / S-7)</name>
    <dbReference type="NCBI Taxonomy" id="649764"/>
    <lineage>
        <taxon>Bacteria</taxon>
        <taxon>Bacillati</taxon>
        <taxon>Actinomycetota</taxon>
        <taxon>Coriobacteriia</taxon>
        <taxon>Eggerthellales</taxon>
        <taxon>Eggerthellaceae</taxon>
        <taxon>Slackia</taxon>
    </lineage>
</organism>
<feature type="compositionally biased region" description="Low complexity" evidence="1">
    <location>
        <begin position="296"/>
        <end position="306"/>
    </location>
</feature>
<gene>
    <name evidence="3" type="ORF">HMPREF0762_02042</name>
</gene>
<keyword evidence="2" id="KW-1133">Transmembrane helix</keyword>
<dbReference type="EMBL" id="ACUX02000019">
    <property type="protein sequence ID" value="EEZ60563.1"/>
    <property type="molecule type" value="Genomic_DNA"/>
</dbReference>
<feature type="compositionally biased region" description="Low complexity" evidence="1">
    <location>
        <begin position="329"/>
        <end position="369"/>
    </location>
</feature>
<dbReference type="Proteomes" id="UP000006001">
    <property type="component" value="Unassembled WGS sequence"/>
</dbReference>
<proteinExistence type="predicted"/>
<dbReference type="eggNOG" id="ENOG5032Y91">
    <property type="taxonomic scope" value="Bacteria"/>
</dbReference>
<evidence type="ECO:0000256" key="2">
    <source>
        <dbReference type="SAM" id="Phobius"/>
    </source>
</evidence>
<feature type="compositionally biased region" description="Low complexity" evidence="1">
    <location>
        <begin position="377"/>
        <end position="429"/>
    </location>
</feature>
<dbReference type="AlphaFoldDB" id="D0WJL5"/>
<evidence type="ECO:0000256" key="1">
    <source>
        <dbReference type="SAM" id="MobiDB-lite"/>
    </source>
</evidence>
<dbReference type="RefSeq" id="WP_006363330.1">
    <property type="nucleotide sequence ID" value="NZ_GG700631.1"/>
</dbReference>
<sequence length="429" mass="42955">MNRSFQNTRRTSADQAPAGWVSTDRIPASPDRIPASQVLADASPDIEKQPEPERKGIFTGISPVQIAATALAALTSMFFSSIIGFTGSVIGVALGSIVSTVSTQVYKNTIAKSADKVKEKATGVFGPDGKTEVLPGIGLAESDPAETVATARSPYASTLRTPGAQSAQEARDAQGTKVLRSMQDAYDAQRTRVLHGESGAMPSSDTPDSALPPMERSAAQSHSARTAALRAARISRANRAKTERGVVIVAIASGLIAIALSAFIIFAVTEGKGIGEKSSVSDAVFGTASDTPATEQSDTGSSNSQSDSKESDTDKQSAANDDSSSTKTGSNADSTADSNSNASASNKNGSSADASSGAGDANAGSNGSSGTNGSGSSGSDQNASNGNGSGSSSPSTDSNGSSTSSNEAASGQNATGNSSSSQSDTASRA</sequence>
<comment type="caution">
    <text evidence="3">The sequence shown here is derived from an EMBL/GenBank/DDBJ whole genome shotgun (WGS) entry which is preliminary data.</text>
</comment>
<reference evidence="3" key="1">
    <citation type="submission" date="2009-10" db="EMBL/GenBank/DDBJ databases">
        <authorList>
            <person name="Weinstock G."/>
            <person name="Sodergren E."/>
            <person name="Clifton S."/>
            <person name="Fulton L."/>
            <person name="Fulton B."/>
            <person name="Courtney L."/>
            <person name="Fronick C."/>
            <person name="Harrison M."/>
            <person name="Strong C."/>
            <person name="Farmer C."/>
            <person name="Delahaunty K."/>
            <person name="Markovic C."/>
            <person name="Hall O."/>
            <person name="Minx P."/>
            <person name="Tomlinson C."/>
            <person name="Mitreva M."/>
            <person name="Nelson J."/>
            <person name="Hou S."/>
            <person name="Wollam A."/>
            <person name="Pepin K.H."/>
            <person name="Johnson M."/>
            <person name="Bhonagiri V."/>
            <person name="Nash W.E."/>
            <person name="Warren W."/>
            <person name="Chinwalla A."/>
            <person name="Mardis E.R."/>
            <person name="Wilson R.K."/>
        </authorList>
    </citation>
    <scope>NUCLEOTIDE SEQUENCE [LARGE SCALE GENOMIC DNA]</scope>
    <source>
        <strain evidence="3">ATCC 700122</strain>
    </source>
</reference>
<name>D0WJL5_SLAES</name>
<feature type="transmembrane region" description="Helical" evidence="2">
    <location>
        <begin position="246"/>
        <end position="268"/>
    </location>
</feature>
<evidence type="ECO:0000313" key="3">
    <source>
        <dbReference type="EMBL" id="EEZ60563.1"/>
    </source>
</evidence>
<feature type="region of interest" description="Disordered" evidence="1">
    <location>
        <begin position="1"/>
        <end position="32"/>
    </location>
</feature>
<accession>D0WJL5</accession>
<feature type="transmembrane region" description="Helical" evidence="2">
    <location>
        <begin position="57"/>
        <end position="79"/>
    </location>
</feature>